<feature type="domain" description="PPIase cyclophilin-type" evidence="3">
    <location>
        <begin position="89"/>
        <end position="236"/>
    </location>
</feature>
<keyword evidence="2" id="KW-0697">Rotamase</keyword>
<dbReference type="InterPro" id="IPR044666">
    <property type="entry name" value="Cyclophilin_A-like"/>
</dbReference>
<dbReference type="EC" id="5.2.1.8" evidence="2"/>
<reference evidence="4" key="1">
    <citation type="journal article" date="2014" name="Int. J. Syst. Evol. Microbiol.">
        <title>Complete genome sequence of Corynebacterium casei LMG S-19264T (=DSM 44701T), isolated from a smear-ripened cheese.</title>
        <authorList>
            <consortium name="US DOE Joint Genome Institute (JGI-PGF)"/>
            <person name="Walter F."/>
            <person name="Albersmeier A."/>
            <person name="Kalinowski J."/>
            <person name="Ruckert C."/>
        </authorList>
    </citation>
    <scope>NUCLEOTIDE SEQUENCE</scope>
    <source>
        <strain evidence="4">JCM 3090</strain>
    </source>
</reference>
<accession>A0A8J3BAZ3</accession>
<keyword evidence="5" id="KW-1185">Reference proteome</keyword>
<comment type="caution">
    <text evidence="4">The sequence shown here is derived from an EMBL/GenBank/DDBJ whole genome shotgun (WGS) entry which is preliminary data.</text>
</comment>
<dbReference type="PANTHER" id="PTHR45625:SF3">
    <property type="entry name" value="PEPTIDYL-PROLYL CIS-TRANS ISOMERASE B-RELATED"/>
    <property type="match status" value="1"/>
</dbReference>
<dbReference type="SUPFAM" id="SSF50891">
    <property type="entry name" value="Cyclophilin-like"/>
    <property type="match status" value="1"/>
</dbReference>
<evidence type="ECO:0000259" key="3">
    <source>
        <dbReference type="PROSITE" id="PS50072"/>
    </source>
</evidence>
<dbReference type="PRINTS" id="PR00153">
    <property type="entry name" value="CSAPPISMRASE"/>
</dbReference>
<proteinExistence type="inferred from homology"/>
<feature type="signal peptide" evidence="2">
    <location>
        <begin position="1"/>
        <end position="45"/>
    </location>
</feature>
<sequence length="243" mass="25631">MLQGPFRAARAAARFGGMRSLDPAALALAATLAVVPAAVATPAAAAPAPRLAPVTCTFIPTPDNPAARPVDPPPAEAANTGAVHLTLRTNHGDIGLRFDRGNAPCAVHNFVHLVRETFYDRSRCWRLTTAAKLGVLQCGDIWEAEIGGPGYRFADELTGQETYPRGTVAMGNQGKDTNGSEFFLVHSVAQIKPDYTVLGRVTSGLEVLDRIVAGGTKDGSADAQPKLPVEIREAIVIPDDSTR</sequence>
<evidence type="ECO:0000256" key="1">
    <source>
        <dbReference type="ARBA" id="ARBA00002388"/>
    </source>
</evidence>
<keyword evidence="2" id="KW-0732">Signal</keyword>
<name>A0A8J3BAZ3_9ACTN</name>
<evidence type="ECO:0000313" key="4">
    <source>
        <dbReference type="EMBL" id="GGJ93185.1"/>
    </source>
</evidence>
<dbReference type="AlphaFoldDB" id="A0A8J3BAZ3"/>
<protein>
    <recommendedName>
        <fullName evidence="2">Peptidyl-prolyl cis-trans isomerase</fullName>
        <shortName evidence="2">PPIase</shortName>
        <ecNumber evidence="2">5.2.1.8</ecNumber>
    </recommendedName>
</protein>
<comment type="catalytic activity">
    <reaction evidence="2">
        <text>[protein]-peptidylproline (omega=180) = [protein]-peptidylproline (omega=0)</text>
        <dbReference type="Rhea" id="RHEA:16237"/>
        <dbReference type="Rhea" id="RHEA-COMP:10747"/>
        <dbReference type="Rhea" id="RHEA-COMP:10748"/>
        <dbReference type="ChEBI" id="CHEBI:83833"/>
        <dbReference type="ChEBI" id="CHEBI:83834"/>
        <dbReference type="EC" id="5.2.1.8"/>
    </reaction>
</comment>
<keyword evidence="2 4" id="KW-0413">Isomerase</keyword>
<dbReference type="EMBL" id="BMQB01000004">
    <property type="protein sequence ID" value="GGJ93185.1"/>
    <property type="molecule type" value="Genomic_DNA"/>
</dbReference>
<gene>
    <name evidence="4" type="primary">ppiB</name>
    <name evidence="4" type="ORF">GCM10010123_23800</name>
</gene>
<organism evidence="4 5">
    <name type="scientific">Pilimelia anulata</name>
    <dbReference type="NCBI Taxonomy" id="53371"/>
    <lineage>
        <taxon>Bacteria</taxon>
        <taxon>Bacillati</taxon>
        <taxon>Actinomycetota</taxon>
        <taxon>Actinomycetes</taxon>
        <taxon>Micromonosporales</taxon>
        <taxon>Micromonosporaceae</taxon>
        <taxon>Pilimelia</taxon>
    </lineage>
</organism>
<dbReference type="PROSITE" id="PS50072">
    <property type="entry name" value="CSA_PPIASE_2"/>
    <property type="match status" value="1"/>
</dbReference>
<dbReference type="CDD" id="cd00317">
    <property type="entry name" value="cyclophilin"/>
    <property type="match status" value="1"/>
</dbReference>
<dbReference type="InterPro" id="IPR029000">
    <property type="entry name" value="Cyclophilin-like_dom_sf"/>
</dbReference>
<feature type="chain" id="PRO_5035341948" description="Peptidyl-prolyl cis-trans isomerase" evidence="2">
    <location>
        <begin position="46"/>
        <end position="243"/>
    </location>
</feature>
<reference evidence="4" key="2">
    <citation type="submission" date="2020-09" db="EMBL/GenBank/DDBJ databases">
        <authorList>
            <person name="Sun Q."/>
            <person name="Ohkuma M."/>
        </authorList>
    </citation>
    <scope>NUCLEOTIDE SEQUENCE</scope>
    <source>
        <strain evidence="4">JCM 3090</strain>
    </source>
</reference>
<dbReference type="PANTHER" id="PTHR45625">
    <property type="entry name" value="PEPTIDYL-PROLYL CIS-TRANS ISOMERASE-RELATED"/>
    <property type="match status" value="1"/>
</dbReference>
<dbReference type="InterPro" id="IPR002130">
    <property type="entry name" value="Cyclophilin-type_PPIase_dom"/>
</dbReference>
<dbReference type="Proteomes" id="UP000649739">
    <property type="component" value="Unassembled WGS sequence"/>
</dbReference>
<evidence type="ECO:0000256" key="2">
    <source>
        <dbReference type="RuleBase" id="RU363019"/>
    </source>
</evidence>
<dbReference type="Gene3D" id="2.40.100.10">
    <property type="entry name" value="Cyclophilin-like"/>
    <property type="match status" value="1"/>
</dbReference>
<evidence type="ECO:0000313" key="5">
    <source>
        <dbReference type="Proteomes" id="UP000649739"/>
    </source>
</evidence>
<dbReference type="Pfam" id="PF00160">
    <property type="entry name" value="Pro_isomerase"/>
    <property type="match status" value="1"/>
</dbReference>
<comment type="function">
    <text evidence="1 2">PPIases accelerate the folding of proteins. It catalyzes the cis-trans isomerization of proline imidic peptide bonds in oligopeptides.</text>
</comment>
<comment type="similarity">
    <text evidence="2">Belongs to the cyclophilin-type PPIase family.</text>
</comment>
<dbReference type="GO" id="GO:0003755">
    <property type="term" value="F:peptidyl-prolyl cis-trans isomerase activity"/>
    <property type="evidence" value="ECO:0007669"/>
    <property type="project" value="UniProtKB-UniRule"/>
</dbReference>